<dbReference type="PATRIC" id="fig|1206767.3.peg.1147"/>
<protein>
    <recommendedName>
        <fullName evidence="3">GAK system CofD-like protein</fullName>
    </recommendedName>
</protein>
<evidence type="ECO:0000313" key="1">
    <source>
        <dbReference type="EMBL" id="EKO40099.1"/>
    </source>
</evidence>
<dbReference type="Gene3D" id="3.40.50.10680">
    <property type="entry name" value="CofD-like domains"/>
    <property type="match status" value="1"/>
</dbReference>
<dbReference type="InterPro" id="IPR002882">
    <property type="entry name" value="CofD"/>
</dbReference>
<dbReference type="PANTHER" id="PTHR31240">
    <property type="entry name" value="MATERNAL EFFECT EMBRYO ARREST 18"/>
    <property type="match status" value="1"/>
</dbReference>
<dbReference type="Proteomes" id="UP000006272">
    <property type="component" value="Unassembled WGS sequence"/>
</dbReference>
<gene>
    <name evidence="1" type="ORF">B193_1178</name>
</gene>
<dbReference type="InterPro" id="IPR027591">
    <property type="entry name" value="CofD-rel_GAK"/>
</dbReference>
<dbReference type="AlphaFoldDB" id="K6GG82"/>
<comment type="caution">
    <text evidence="1">The sequence shown here is derived from an EMBL/GenBank/DDBJ whole genome shotgun (WGS) entry which is preliminary data.</text>
</comment>
<dbReference type="GO" id="GO:0043743">
    <property type="term" value="F:LPPG:FO 2-phospho-L-lactate transferase activity"/>
    <property type="evidence" value="ECO:0007669"/>
    <property type="project" value="InterPro"/>
</dbReference>
<evidence type="ECO:0008006" key="3">
    <source>
        <dbReference type="Google" id="ProtNLM"/>
    </source>
</evidence>
<dbReference type="InterPro" id="IPR038136">
    <property type="entry name" value="CofD-like_dom_sf"/>
</dbReference>
<reference evidence="1 2" key="1">
    <citation type="submission" date="2012-07" db="EMBL/GenBank/DDBJ databases">
        <title>Draft genome sequence of Desulfovibrio magneticus str. Maddingley MBC34 obtained from a metagenomic sequence of a methanogenic enrichment isolated from coal-seam formation water in Victoria, Australia.</title>
        <authorList>
            <person name="Greenfield P."/>
            <person name="Hendry P."/>
            <person name="Li D."/>
            <person name="Rosewarne C.P."/>
            <person name="Tran-Dinh N."/>
            <person name="Elbourne L.D.H."/>
            <person name="Paulsen I.T."/>
            <person name="Midgley D.J."/>
        </authorList>
    </citation>
    <scope>NUCLEOTIDE SEQUENCE [LARGE SCALE GENOMIC DNA]</scope>
    <source>
        <strain evidence="2">Maddingley MBC34</strain>
    </source>
</reference>
<proteinExistence type="predicted"/>
<accession>K6GG82</accession>
<dbReference type="NCBIfam" id="TIGR04357">
    <property type="entry name" value="CofD_rel_GAK"/>
    <property type="match status" value="1"/>
</dbReference>
<dbReference type="PANTHER" id="PTHR31240:SF0">
    <property type="entry name" value="MATERNAL EFFECT EMBRYO ARREST 18"/>
    <property type="match status" value="1"/>
</dbReference>
<dbReference type="SUPFAM" id="SSF142338">
    <property type="entry name" value="CofD-like"/>
    <property type="match status" value="1"/>
</dbReference>
<dbReference type="EMBL" id="ALAO01000094">
    <property type="protein sequence ID" value="EKO40099.1"/>
    <property type="molecule type" value="Genomic_DNA"/>
</dbReference>
<sequence>MTTYFAPSLDVFEEIDVPDAKHSPRARIARTVRLPDPSRAALFRRAPELGPRVLFFSGGTALRDLSTTLIEYTANSIHLITPFDSGGSSAVLRKAFGMPAVGDLRNRIMALADRSITGNPAVFELFAHRLPKDAPQDELAVRLTRIMNGEDPLIRRVPDPLRKIIRTHLRFFNERRPKDFDLRGASIGNCILAGGYFNYNRMLDPVIYLFMQLVEARGVVRPIVNADLHLACRLADGRVLIGQHNMTGKEAAPIDAPIEALWLTADLDDPTPASVRIRDKTDKLIRQAEVICFPYGSFYSSLLANLLPQGVGDAVAAADCPKVYIPNLGHDPEQQGLTVADQTRRLLAALEAGCAKACRREDLLRFVFVDSRGGRYDGGLDIPAMKRLGVEVVDVPLARADDPGQADSRKVAELLVSLA</sequence>
<dbReference type="CDD" id="cd07187">
    <property type="entry name" value="YvcK_like"/>
    <property type="match status" value="1"/>
</dbReference>
<dbReference type="Pfam" id="PF01933">
    <property type="entry name" value="CofD"/>
    <property type="match status" value="1"/>
</dbReference>
<name>K6GG82_9BACT</name>
<organism evidence="1 2">
    <name type="scientific">Solidesulfovibrio magneticus str. Maddingley MBC34</name>
    <dbReference type="NCBI Taxonomy" id="1206767"/>
    <lineage>
        <taxon>Bacteria</taxon>
        <taxon>Pseudomonadati</taxon>
        <taxon>Thermodesulfobacteriota</taxon>
        <taxon>Desulfovibrionia</taxon>
        <taxon>Desulfovibrionales</taxon>
        <taxon>Desulfovibrionaceae</taxon>
        <taxon>Solidesulfovibrio</taxon>
    </lineage>
</organism>
<evidence type="ECO:0000313" key="2">
    <source>
        <dbReference type="Proteomes" id="UP000006272"/>
    </source>
</evidence>